<comment type="cofactor">
    <cofactor evidence="1">
        <name>Mg(2+)</name>
        <dbReference type="ChEBI" id="CHEBI:18420"/>
    </cofactor>
</comment>
<dbReference type="AlphaFoldDB" id="A0A7Z0T6Q5"/>
<dbReference type="InterPro" id="IPR015797">
    <property type="entry name" value="NUDIX_hydrolase-like_dom_sf"/>
</dbReference>
<evidence type="ECO:0000256" key="2">
    <source>
        <dbReference type="ARBA" id="ARBA00022801"/>
    </source>
</evidence>
<accession>A0A7Z0T6Q5</accession>
<dbReference type="Proteomes" id="UP000526184">
    <property type="component" value="Unassembled WGS sequence"/>
</dbReference>
<dbReference type="PANTHER" id="PTHR11839:SF18">
    <property type="entry name" value="NUDIX HYDROLASE DOMAIN-CONTAINING PROTEIN"/>
    <property type="match status" value="1"/>
</dbReference>
<feature type="domain" description="Nudix hydrolase" evidence="3">
    <location>
        <begin position="30"/>
        <end position="166"/>
    </location>
</feature>
<sequence>MEMPIKDGFKFLKGAIKYHPTTKVPLEYIIKDDAVCLSVFDENLDKVLLVEQYRPGVDKAIFENVAGIIDPGESPFVAVNRELKEETGYSPEDVVDFVSMKNPMLVDPYMTQYIYFYAARLKSNDIIPGETDFDEAEDIKSHWINIDEIENYLIDMKTLLSIKYFLPILEEMRVKNEK</sequence>
<dbReference type="GO" id="GO:0019693">
    <property type="term" value="P:ribose phosphate metabolic process"/>
    <property type="evidence" value="ECO:0007669"/>
    <property type="project" value="TreeGrafter"/>
</dbReference>
<dbReference type="InterPro" id="IPR000086">
    <property type="entry name" value="NUDIX_hydrolase_dom"/>
</dbReference>
<dbReference type="EMBL" id="JABMKT010000003">
    <property type="protein sequence ID" value="NYV27471.1"/>
    <property type="molecule type" value="Genomic_DNA"/>
</dbReference>
<reference evidence="4 5" key="1">
    <citation type="submission" date="2020-05" db="EMBL/GenBank/DDBJ databases">
        <title>Streptobacillus felis strain LHL191014123.</title>
        <authorList>
            <person name="Fawzy A."/>
            <person name="Rau J."/>
            <person name="Risse K."/>
            <person name="Schauerte N."/>
            <person name="Geiger C."/>
            <person name="Blom J."/>
            <person name="Imirzalioglu C."/>
            <person name="Falgenhauer J."/>
            <person name="Bach A."/>
            <person name="Herden C."/>
            <person name="Eisenberg T."/>
        </authorList>
    </citation>
    <scope>NUCLEOTIDE SEQUENCE [LARGE SCALE GENOMIC DNA]</scope>
    <source>
        <strain evidence="4 5">LHL191014123</strain>
    </source>
</reference>
<comment type="caution">
    <text evidence="4">The sequence shown here is derived from an EMBL/GenBank/DDBJ whole genome shotgun (WGS) entry which is preliminary data.</text>
</comment>
<organism evidence="4 5">
    <name type="scientific">Streptobacillus felis</name>
    <dbReference type="NCBI Taxonomy" id="1384509"/>
    <lineage>
        <taxon>Bacteria</taxon>
        <taxon>Fusobacteriati</taxon>
        <taxon>Fusobacteriota</taxon>
        <taxon>Fusobacteriia</taxon>
        <taxon>Fusobacteriales</taxon>
        <taxon>Leptotrichiaceae</taxon>
        <taxon>Streptobacillus</taxon>
    </lineage>
</organism>
<dbReference type="PANTHER" id="PTHR11839">
    <property type="entry name" value="UDP/ADP-SUGAR PYROPHOSPHATASE"/>
    <property type="match status" value="1"/>
</dbReference>
<gene>
    <name evidence="4" type="ORF">HP397_01335</name>
</gene>
<evidence type="ECO:0000313" key="4">
    <source>
        <dbReference type="EMBL" id="NYV27471.1"/>
    </source>
</evidence>
<dbReference type="GO" id="GO:0005829">
    <property type="term" value="C:cytosol"/>
    <property type="evidence" value="ECO:0007669"/>
    <property type="project" value="TreeGrafter"/>
</dbReference>
<proteinExistence type="predicted"/>
<dbReference type="GO" id="GO:0016787">
    <property type="term" value="F:hydrolase activity"/>
    <property type="evidence" value="ECO:0007669"/>
    <property type="project" value="UniProtKB-KW"/>
</dbReference>
<keyword evidence="5" id="KW-1185">Reference proteome</keyword>
<evidence type="ECO:0000259" key="3">
    <source>
        <dbReference type="PROSITE" id="PS51462"/>
    </source>
</evidence>
<name>A0A7Z0T6Q5_9FUSO</name>
<dbReference type="SUPFAM" id="SSF55811">
    <property type="entry name" value="Nudix"/>
    <property type="match status" value="1"/>
</dbReference>
<evidence type="ECO:0000313" key="5">
    <source>
        <dbReference type="Proteomes" id="UP000526184"/>
    </source>
</evidence>
<protein>
    <submittedName>
        <fullName evidence="4">NUDIX hydrolase</fullName>
    </submittedName>
</protein>
<evidence type="ECO:0000256" key="1">
    <source>
        <dbReference type="ARBA" id="ARBA00001946"/>
    </source>
</evidence>
<keyword evidence="2 4" id="KW-0378">Hydrolase</keyword>
<dbReference type="PROSITE" id="PS00893">
    <property type="entry name" value="NUDIX_BOX"/>
    <property type="match status" value="1"/>
</dbReference>
<dbReference type="InterPro" id="IPR020084">
    <property type="entry name" value="NUDIX_hydrolase_CS"/>
</dbReference>
<dbReference type="CDD" id="cd03424">
    <property type="entry name" value="NUDIX_ADPRase_Nudt5_UGPPase_Nudt14"/>
    <property type="match status" value="1"/>
</dbReference>
<dbReference type="RefSeq" id="WP_180135396.1">
    <property type="nucleotide sequence ID" value="NZ_JABMKT010000003.1"/>
</dbReference>
<dbReference type="PROSITE" id="PS51462">
    <property type="entry name" value="NUDIX"/>
    <property type="match status" value="1"/>
</dbReference>
<dbReference type="Pfam" id="PF00293">
    <property type="entry name" value="NUDIX"/>
    <property type="match status" value="1"/>
</dbReference>
<dbReference type="GO" id="GO:0006753">
    <property type="term" value="P:nucleoside phosphate metabolic process"/>
    <property type="evidence" value="ECO:0007669"/>
    <property type="project" value="TreeGrafter"/>
</dbReference>
<dbReference type="Gene3D" id="3.90.79.10">
    <property type="entry name" value="Nucleoside Triphosphate Pyrophosphohydrolase"/>
    <property type="match status" value="1"/>
</dbReference>